<dbReference type="Pfam" id="PF13923">
    <property type="entry name" value="zf-C3HC4_2"/>
    <property type="match status" value="1"/>
</dbReference>
<dbReference type="AlphaFoldDB" id="A0A0F9XSF5"/>
<dbReference type="EC" id="2.3.2.27" evidence="5 17"/>
<dbReference type="InterPro" id="IPR039577">
    <property type="entry name" value="Rad18"/>
</dbReference>
<dbReference type="PANTHER" id="PTHR14134:SF2">
    <property type="entry name" value="E3 UBIQUITIN-PROTEIN LIGASE RAD18"/>
    <property type="match status" value="1"/>
</dbReference>
<dbReference type="SUPFAM" id="SSF57850">
    <property type="entry name" value="RING/U-box"/>
    <property type="match status" value="1"/>
</dbReference>
<dbReference type="PROSITE" id="PS50089">
    <property type="entry name" value="ZF_RING_2"/>
    <property type="match status" value="1"/>
</dbReference>
<evidence type="ECO:0000313" key="22">
    <source>
        <dbReference type="EMBL" id="KKP07621.1"/>
    </source>
</evidence>
<comment type="subcellular location">
    <subcellularLocation>
        <location evidence="2 17">Nucleus</location>
    </subcellularLocation>
</comment>
<keyword evidence="8 17" id="KW-0479">Metal-binding</keyword>
<comment type="similarity">
    <text evidence="4 17">Belongs to the RAD18 family.</text>
</comment>
<evidence type="ECO:0000259" key="20">
    <source>
        <dbReference type="PROSITE" id="PS50089"/>
    </source>
</evidence>
<feature type="region of interest" description="Disordered" evidence="18">
    <location>
        <begin position="425"/>
        <end position="518"/>
    </location>
</feature>
<dbReference type="PROSITE" id="PS00518">
    <property type="entry name" value="ZF_RING_1"/>
    <property type="match status" value="1"/>
</dbReference>
<evidence type="ECO:0000256" key="17">
    <source>
        <dbReference type="RuleBase" id="RU368093"/>
    </source>
</evidence>
<evidence type="ECO:0000256" key="18">
    <source>
        <dbReference type="SAM" id="MobiDB-lite"/>
    </source>
</evidence>
<evidence type="ECO:0000256" key="13">
    <source>
        <dbReference type="ARBA" id="ARBA00023125"/>
    </source>
</evidence>
<keyword evidence="10 16" id="KW-0863">Zinc-finger</keyword>
<evidence type="ECO:0000256" key="5">
    <source>
        <dbReference type="ARBA" id="ARBA00012483"/>
    </source>
</evidence>
<evidence type="ECO:0000256" key="7">
    <source>
        <dbReference type="ARBA" id="ARBA00022679"/>
    </source>
</evidence>
<keyword evidence="14 17" id="KW-0234">DNA repair</keyword>
<keyword evidence="7 17" id="KW-0808">Transferase</keyword>
<evidence type="ECO:0000256" key="4">
    <source>
        <dbReference type="ARBA" id="ARBA00009506"/>
    </source>
</evidence>
<dbReference type="InterPro" id="IPR004580">
    <property type="entry name" value="Rad18_fungi"/>
</dbReference>
<feature type="region of interest" description="Disordered" evidence="18">
    <location>
        <begin position="172"/>
        <end position="248"/>
    </location>
</feature>
<dbReference type="SMART" id="SM00513">
    <property type="entry name" value="SAP"/>
    <property type="match status" value="1"/>
</dbReference>
<dbReference type="EMBL" id="JOKZ01000004">
    <property type="protein sequence ID" value="KKP07621.1"/>
    <property type="molecule type" value="Genomic_DNA"/>
</dbReference>
<dbReference type="GO" id="GO:0003697">
    <property type="term" value="F:single-stranded DNA binding"/>
    <property type="evidence" value="ECO:0007669"/>
    <property type="project" value="UniProtKB-UniRule"/>
</dbReference>
<dbReference type="Proteomes" id="UP000034112">
    <property type="component" value="Unassembled WGS sequence"/>
</dbReference>
<evidence type="ECO:0000256" key="3">
    <source>
        <dbReference type="ARBA" id="ARBA00004906"/>
    </source>
</evidence>
<evidence type="ECO:0000256" key="2">
    <source>
        <dbReference type="ARBA" id="ARBA00004123"/>
    </source>
</evidence>
<evidence type="ECO:0000256" key="8">
    <source>
        <dbReference type="ARBA" id="ARBA00022723"/>
    </source>
</evidence>
<dbReference type="SMART" id="SM00184">
    <property type="entry name" value="RING"/>
    <property type="match status" value="1"/>
</dbReference>
<evidence type="ECO:0000259" key="21">
    <source>
        <dbReference type="PROSITE" id="PS50800"/>
    </source>
</evidence>
<keyword evidence="19" id="KW-0472">Membrane</keyword>
<comment type="function">
    <text evidence="17">E3 RING-finger protein, member of the UBC2/RAD6 epistasis group. Associates to the E2 ubiquitin conjugating enzyme UBC2/RAD6 to form the UBC2-RAD18 ubiquitin ligase complex involved in postreplicative repair (PRR) of damaged DNA.</text>
</comment>
<dbReference type="GO" id="GO:0006513">
    <property type="term" value="P:protein monoubiquitination"/>
    <property type="evidence" value="ECO:0007669"/>
    <property type="project" value="InterPro"/>
</dbReference>
<evidence type="ECO:0000256" key="10">
    <source>
        <dbReference type="ARBA" id="ARBA00022771"/>
    </source>
</evidence>
<evidence type="ECO:0000256" key="15">
    <source>
        <dbReference type="ARBA" id="ARBA00023242"/>
    </source>
</evidence>
<proteinExistence type="inferred from homology"/>
<feature type="compositionally biased region" description="Acidic residues" evidence="18">
    <location>
        <begin position="225"/>
        <end position="244"/>
    </location>
</feature>
<gene>
    <name evidence="22" type="ORF">THAR02_00296</name>
</gene>
<feature type="compositionally biased region" description="Basic and acidic residues" evidence="18">
    <location>
        <begin position="186"/>
        <end position="202"/>
    </location>
</feature>
<keyword evidence="11 17" id="KW-0833">Ubl conjugation pathway</keyword>
<dbReference type="PANTHER" id="PTHR14134">
    <property type="entry name" value="E3 UBIQUITIN-PROTEIN LIGASE RAD18"/>
    <property type="match status" value="1"/>
</dbReference>
<evidence type="ECO:0000256" key="6">
    <source>
        <dbReference type="ARBA" id="ARBA00015551"/>
    </source>
</evidence>
<dbReference type="GO" id="GO:0006281">
    <property type="term" value="P:DNA repair"/>
    <property type="evidence" value="ECO:0007669"/>
    <property type="project" value="UniProtKB-KW"/>
</dbReference>
<keyword evidence="9 17" id="KW-0227">DNA damage</keyword>
<comment type="catalytic activity">
    <reaction evidence="1 17">
        <text>S-ubiquitinyl-[E2 ubiquitin-conjugating enzyme]-L-cysteine + [acceptor protein]-L-lysine = [E2 ubiquitin-conjugating enzyme]-L-cysteine + N(6)-ubiquitinyl-[acceptor protein]-L-lysine.</text>
        <dbReference type="EC" id="2.3.2.27"/>
    </reaction>
</comment>
<feature type="compositionally biased region" description="Polar residues" evidence="18">
    <location>
        <begin position="480"/>
        <end position="498"/>
    </location>
</feature>
<dbReference type="InterPro" id="IPR013083">
    <property type="entry name" value="Znf_RING/FYVE/PHD"/>
</dbReference>
<dbReference type="OrthoDB" id="9049620at2759"/>
<keyword evidence="15 17" id="KW-0539">Nucleus</keyword>
<dbReference type="Gene3D" id="3.30.40.10">
    <property type="entry name" value="Zinc/RING finger domain, C3HC4 (zinc finger)"/>
    <property type="match status" value="1"/>
</dbReference>
<dbReference type="FunFam" id="3.30.40.10:FF:000172">
    <property type="entry name" value="E3 ubiquitin-protein ligase RAD18"/>
    <property type="match status" value="1"/>
</dbReference>
<evidence type="ECO:0000256" key="11">
    <source>
        <dbReference type="ARBA" id="ARBA00022786"/>
    </source>
</evidence>
<dbReference type="InterPro" id="IPR017907">
    <property type="entry name" value="Znf_RING_CS"/>
</dbReference>
<comment type="subunit">
    <text evidence="17">Interacts with E2 UBC2, forming a complex with ubiquitin ligase activity.</text>
</comment>
<feature type="domain" description="SAP" evidence="21">
    <location>
        <begin position="313"/>
        <end position="347"/>
    </location>
</feature>
<evidence type="ECO:0000256" key="9">
    <source>
        <dbReference type="ARBA" id="ARBA00022763"/>
    </source>
</evidence>
<evidence type="ECO:0000256" key="12">
    <source>
        <dbReference type="ARBA" id="ARBA00022833"/>
    </source>
</evidence>
<evidence type="ECO:0000256" key="16">
    <source>
        <dbReference type="PROSITE-ProRule" id="PRU00175"/>
    </source>
</evidence>
<dbReference type="GO" id="GO:0061630">
    <property type="term" value="F:ubiquitin protein ligase activity"/>
    <property type="evidence" value="ECO:0007669"/>
    <property type="project" value="UniProtKB-UniRule"/>
</dbReference>
<protein>
    <recommendedName>
        <fullName evidence="6 17">Postreplication repair E3 ubiquitin-protein ligase RAD18</fullName>
        <ecNumber evidence="5 17">2.3.2.27</ecNumber>
    </recommendedName>
    <alternativeName>
        <fullName evidence="17">RING-type E3 ubiquitin transferase RAD18</fullName>
    </alternativeName>
</protein>
<feature type="transmembrane region" description="Helical" evidence="19">
    <location>
        <begin position="12"/>
        <end position="37"/>
    </location>
</feature>
<feature type="compositionally biased region" description="Basic and acidic residues" evidence="18">
    <location>
        <begin position="463"/>
        <end position="473"/>
    </location>
</feature>
<comment type="caution">
    <text evidence="22">The sequence shown here is derived from an EMBL/GenBank/DDBJ whole genome shotgun (WGS) entry which is preliminary data.</text>
</comment>
<comment type="pathway">
    <text evidence="3 17">Protein modification; protein ubiquitination.</text>
</comment>
<evidence type="ECO:0000313" key="23">
    <source>
        <dbReference type="Proteomes" id="UP000034112"/>
    </source>
</evidence>
<dbReference type="InterPro" id="IPR003034">
    <property type="entry name" value="SAP_dom"/>
</dbReference>
<keyword evidence="12 17" id="KW-0862">Zinc</keyword>
<feature type="compositionally biased region" description="Polar residues" evidence="18">
    <location>
        <begin position="436"/>
        <end position="446"/>
    </location>
</feature>
<sequence length="518" mass="57665">MPHQRVSRDAGAFWTSFVSWSLTVSLFYLFSAAAPYLRIICRLSCSQSCLNKHTQQKEIALLFWILSQELLAWMASSDDVPDSTDWLSTPLSGFAAVEAALRCQVCKDFYKTPMITSCSHTFCSLCIRRALSNDGKCPMCRATEQELKLRSNWSMEETVEAFSKVRTDALNLARDQGNRSQSPKRKAVEMSSDIHEPHEPKRLRTSARLNKSRGEQSVAAIPVQEVEDQVVPDSNNDDDDEEYVPEAPSGLVPCPSCNKKMKEWQVFGHLEFCPGPSAANGSNNTANSDTTFSFGQSHRRQQKTLERLPPLNYSMLKEQALRKKMADLGISNQGPRILLEKRHREWLTLWNANCDAAIPKKRSELLHDLEGWERTQGGRAPTTGRAIQTAAVIKDKEFDGAAWAAKHDTSFKDLIASARKSRLEANKKTEEAEQATGDQGQSSVNQPPDLMVISSSQPSGGDRSARPEEERSKIAPNVELLSSSQVYPMSLDVSQQPISPAPPADASNTRSIAEAERY</sequence>
<dbReference type="GO" id="GO:0097505">
    <property type="term" value="C:Rad6-Rad18 complex"/>
    <property type="evidence" value="ECO:0007669"/>
    <property type="project" value="TreeGrafter"/>
</dbReference>
<reference evidence="23" key="1">
    <citation type="journal article" date="2015" name="Genome Announc.">
        <title>Draft whole-genome sequence of the biocontrol agent Trichoderma harzianum T6776.</title>
        <authorList>
            <person name="Baroncelli R."/>
            <person name="Piaggeschi G."/>
            <person name="Fiorini L."/>
            <person name="Bertolini E."/>
            <person name="Zapparata A."/>
            <person name="Pe M.E."/>
            <person name="Sarrocco S."/>
            <person name="Vannacci G."/>
        </authorList>
    </citation>
    <scope>NUCLEOTIDE SEQUENCE [LARGE SCALE GENOMIC DNA]</scope>
    <source>
        <strain evidence="23">T6776</strain>
    </source>
</reference>
<name>A0A0F9XSF5_TRIHA</name>
<dbReference type="NCBIfam" id="TIGR00599">
    <property type="entry name" value="rad18"/>
    <property type="match status" value="1"/>
</dbReference>
<keyword evidence="13 17" id="KW-0238">DNA-binding</keyword>
<dbReference type="InterPro" id="IPR001841">
    <property type="entry name" value="Znf_RING"/>
</dbReference>
<keyword evidence="19" id="KW-0812">Transmembrane</keyword>
<dbReference type="GO" id="GO:0005634">
    <property type="term" value="C:nucleus"/>
    <property type="evidence" value="ECO:0007669"/>
    <property type="project" value="UniProtKB-SubCell"/>
</dbReference>
<evidence type="ECO:0000256" key="14">
    <source>
        <dbReference type="ARBA" id="ARBA00023204"/>
    </source>
</evidence>
<evidence type="ECO:0000256" key="1">
    <source>
        <dbReference type="ARBA" id="ARBA00000900"/>
    </source>
</evidence>
<evidence type="ECO:0000256" key="19">
    <source>
        <dbReference type="SAM" id="Phobius"/>
    </source>
</evidence>
<dbReference type="UniPathway" id="UPA00143"/>
<keyword evidence="19" id="KW-1133">Transmembrane helix</keyword>
<organism evidence="22 23">
    <name type="scientific">Trichoderma harzianum</name>
    <name type="common">Hypocrea lixii</name>
    <dbReference type="NCBI Taxonomy" id="5544"/>
    <lineage>
        <taxon>Eukaryota</taxon>
        <taxon>Fungi</taxon>
        <taxon>Dikarya</taxon>
        <taxon>Ascomycota</taxon>
        <taxon>Pezizomycotina</taxon>
        <taxon>Sordariomycetes</taxon>
        <taxon>Hypocreomycetidae</taxon>
        <taxon>Hypocreales</taxon>
        <taxon>Hypocreaceae</taxon>
        <taxon>Trichoderma</taxon>
    </lineage>
</organism>
<dbReference type="GO" id="GO:0006301">
    <property type="term" value="P:DNA damage tolerance"/>
    <property type="evidence" value="ECO:0007669"/>
    <property type="project" value="InterPro"/>
</dbReference>
<feature type="domain" description="RING-type" evidence="20">
    <location>
        <begin position="103"/>
        <end position="141"/>
    </location>
</feature>
<dbReference type="OMA" id="AKSEYEP"/>
<accession>A0A0F9XSF5</accession>
<dbReference type="GO" id="GO:0008270">
    <property type="term" value="F:zinc ion binding"/>
    <property type="evidence" value="ECO:0007669"/>
    <property type="project" value="UniProtKB-KW"/>
</dbReference>
<dbReference type="PROSITE" id="PS50800">
    <property type="entry name" value="SAP"/>
    <property type="match status" value="1"/>
</dbReference>